<keyword evidence="4 6" id="KW-1133">Transmembrane helix</keyword>
<dbReference type="InterPro" id="IPR051791">
    <property type="entry name" value="Pra-immunoreactive"/>
</dbReference>
<gene>
    <name evidence="8" type="ORF">PB1_11244</name>
</gene>
<keyword evidence="9" id="KW-1185">Reference proteome</keyword>
<dbReference type="eggNOG" id="COG1714">
    <property type="taxonomic scope" value="Bacteria"/>
</dbReference>
<evidence type="ECO:0000256" key="5">
    <source>
        <dbReference type="ARBA" id="ARBA00023136"/>
    </source>
</evidence>
<comment type="subcellular location">
    <subcellularLocation>
        <location evidence="1">Cell membrane</location>
        <topology evidence="1">Multi-pass membrane protein</topology>
    </subcellularLocation>
</comment>
<evidence type="ECO:0000256" key="3">
    <source>
        <dbReference type="ARBA" id="ARBA00022692"/>
    </source>
</evidence>
<dbReference type="Pfam" id="PF06271">
    <property type="entry name" value="RDD"/>
    <property type="match status" value="1"/>
</dbReference>
<dbReference type="InterPro" id="IPR010432">
    <property type="entry name" value="RDD"/>
</dbReference>
<reference evidence="8 9" key="1">
    <citation type="journal article" date="2012" name="Appl. Environ. Microbiol.">
        <title>Genome Sequence of Thermotolerant Bacillus methanolicus: Features and Regulation Related to Methylotrophy and Production of L-Lysine and L-Glutamate from Methanol.</title>
        <authorList>
            <person name="Heggeset T.M."/>
            <person name="Krog A."/>
            <person name="Balzer S."/>
            <person name="Wentzel A."/>
            <person name="Ellingsen T.E."/>
            <person name="Brautaset T."/>
        </authorList>
    </citation>
    <scope>NUCLEOTIDE SEQUENCE [LARGE SCALE GENOMIC DNA]</scope>
    <source>
        <strain evidence="8 9">PB1</strain>
    </source>
</reference>
<feature type="transmembrane region" description="Helical" evidence="6">
    <location>
        <begin position="6"/>
        <end position="27"/>
    </location>
</feature>
<evidence type="ECO:0000256" key="4">
    <source>
        <dbReference type="ARBA" id="ARBA00022989"/>
    </source>
</evidence>
<feature type="transmembrane region" description="Helical" evidence="6">
    <location>
        <begin position="47"/>
        <end position="71"/>
    </location>
</feature>
<sequence length="147" mass="16610">MNRAGFGIRLGALFIDAVIFGIILWILEFIVRSVFGISDQMDPNAGLPVLGAGLIITNLASFILALIYYVWYPVLSNGQTFGKKFTGIRVKRTDNRDLTFWTMFLREIIGKLLSTLILFIGYLMALGKEKRGLHDYIAKTEVVYIKQ</sequence>
<dbReference type="Proteomes" id="UP000010523">
    <property type="component" value="Unassembled WGS sequence"/>
</dbReference>
<keyword evidence="5 6" id="KW-0472">Membrane</keyword>
<evidence type="ECO:0000313" key="9">
    <source>
        <dbReference type="Proteomes" id="UP000010523"/>
    </source>
</evidence>
<dbReference type="PANTHER" id="PTHR36115:SF4">
    <property type="entry name" value="MEMBRANE PROTEIN"/>
    <property type="match status" value="1"/>
</dbReference>
<evidence type="ECO:0000256" key="1">
    <source>
        <dbReference type="ARBA" id="ARBA00004651"/>
    </source>
</evidence>
<proteinExistence type="predicted"/>
<dbReference type="RefSeq" id="WP_004436361.1">
    <property type="nucleotide sequence ID" value="NZ_AFEU01000003.1"/>
</dbReference>
<feature type="transmembrane region" description="Helical" evidence="6">
    <location>
        <begin position="108"/>
        <end position="126"/>
    </location>
</feature>
<protein>
    <submittedName>
        <fullName evidence="8">RDD domain-containing protein</fullName>
    </submittedName>
</protein>
<organism evidence="8 9">
    <name type="scientific">Bacillus methanolicus PB1</name>
    <dbReference type="NCBI Taxonomy" id="997296"/>
    <lineage>
        <taxon>Bacteria</taxon>
        <taxon>Bacillati</taxon>
        <taxon>Bacillota</taxon>
        <taxon>Bacilli</taxon>
        <taxon>Bacillales</taxon>
        <taxon>Bacillaceae</taxon>
        <taxon>Bacillus</taxon>
    </lineage>
</organism>
<evidence type="ECO:0000256" key="6">
    <source>
        <dbReference type="SAM" id="Phobius"/>
    </source>
</evidence>
<dbReference type="AlphaFoldDB" id="I3DV60"/>
<name>I3DV60_BACMT</name>
<dbReference type="EMBL" id="AFEU01000003">
    <property type="protein sequence ID" value="EIJ78131.1"/>
    <property type="molecule type" value="Genomic_DNA"/>
</dbReference>
<keyword evidence="3 6" id="KW-0812">Transmembrane</keyword>
<comment type="caution">
    <text evidence="8">The sequence shown here is derived from an EMBL/GenBank/DDBJ whole genome shotgun (WGS) entry which is preliminary data.</text>
</comment>
<evidence type="ECO:0000259" key="7">
    <source>
        <dbReference type="Pfam" id="PF06271"/>
    </source>
</evidence>
<feature type="domain" description="RDD" evidence="7">
    <location>
        <begin position="4"/>
        <end position="139"/>
    </location>
</feature>
<dbReference type="STRING" id="997296.PB1_11244"/>
<keyword evidence="2" id="KW-1003">Cell membrane</keyword>
<accession>I3DV60</accession>
<evidence type="ECO:0000256" key="2">
    <source>
        <dbReference type="ARBA" id="ARBA00022475"/>
    </source>
</evidence>
<dbReference type="OrthoDB" id="9793824at2"/>
<dbReference type="GO" id="GO:0005886">
    <property type="term" value="C:plasma membrane"/>
    <property type="evidence" value="ECO:0007669"/>
    <property type="project" value="UniProtKB-SubCell"/>
</dbReference>
<dbReference type="PATRIC" id="fig|997296.3.peg.2365"/>
<evidence type="ECO:0000313" key="8">
    <source>
        <dbReference type="EMBL" id="EIJ78131.1"/>
    </source>
</evidence>
<dbReference type="PANTHER" id="PTHR36115">
    <property type="entry name" value="PROLINE-RICH ANTIGEN HOMOLOG-RELATED"/>
    <property type="match status" value="1"/>
</dbReference>